<dbReference type="RefSeq" id="XP_002843907.1">
    <property type="nucleotide sequence ID" value="XM_002843861.1"/>
</dbReference>
<organism evidence="1 2">
    <name type="scientific">Arthroderma otae (strain ATCC MYA-4605 / CBS 113480)</name>
    <name type="common">Microsporum canis</name>
    <dbReference type="NCBI Taxonomy" id="554155"/>
    <lineage>
        <taxon>Eukaryota</taxon>
        <taxon>Fungi</taxon>
        <taxon>Dikarya</taxon>
        <taxon>Ascomycota</taxon>
        <taxon>Pezizomycotina</taxon>
        <taxon>Eurotiomycetes</taxon>
        <taxon>Eurotiomycetidae</taxon>
        <taxon>Onygenales</taxon>
        <taxon>Arthrodermataceae</taxon>
        <taxon>Microsporum</taxon>
    </lineage>
</organism>
<proteinExistence type="predicted"/>
<dbReference type="AlphaFoldDB" id="C5FX31"/>
<dbReference type="VEuPathDB" id="FungiDB:MCYG_07690"/>
<name>C5FX31_ARTOC</name>
<reference evidence="2" key="1">
    <citation type="journal article" date="2012" name="MBio">
        <title>Comparative genome analysis of Trichophyton rubrum and related dermatophytes reveals candidate genes involved in infection.</title>
        <authorList>
            <person name="Martinez D.A."/>
            <person name="Oliver B.G."/>
            <person name="Graeser Y."/>
            <person name="Goldberg J.M."/>
            <person name="Li W."/>
            <person name="Martinez-Rossi N.M."/>
            <person name="Monod M."/>
            <person name="Shelest E."/>
            <person name="Barton R.C."/>
            <person name="Birch E."/>
            <person name="Brakhage A.A."/>
            <person name="Chen Z."/>
            <person name="Gurr S.J."/>
            <person name="Heiman D."/>
            <person name="Heitman J."/>
            <person name="Kosti I."/>
            <person name="Rossi A."/>
            <person name="Saif S."/>
            <person name="Samalova M."/>
            <person name="Saunders C.W."/>
            <person name="Shea T."/>
            <person name="Summerbell R.C."/>
            <person name="Xu J."/>
            <person name="Young S."/>
            <person name="Zeng Q."/>
            <person name="Birren B.W."/>
            <person name="Cuomo C.A."/>
            <person name="White T.C."/>
        </authorList>
    </citation>
    <scope>NUCLEOTIDE SEQUENCE [LARGE SCALE GENOMIC DNA]</scope>
    <source>
        <strain evidence="2">ATCC MYA-4605 / CBS 113480</strain>
    </source>
</reference>
<dbReference type="HOGENOM" id="CLU_1740071_0_0_1"/>
<evidence type="ECO:0000313" key="2">
    <source>
        <dbReference type="Proteomes" id="UP000002035"/>
    </source>
</evidence>
<protein>
    <submittedName>
        <fullName evidence="1">Uncharacterized protein</fullName>
    </submittedName>
</protein>
<accession>C5FX31</accession>
<dbReference type="GeneID" id="9228029"/>
<sequence length="150" mass="16665">MSGSALHDRTDWIPSQGYISTSSRDNPVFRELFHLAGPLLFSAMIRPLCFSHRKGGHSTTSKITVSTIESDMELSKDLANRPSRQPLATPSHSLVPRALSRPSQFACQAKALLPGRLQASRFILNNGLNGLIATNYFQKWMDYCISQSRS</sequence>
<evidence type="ECO:0000313" key="1">
    <source>
        <dbReference type="EMBL" id="EEQ34871.1"/>
    </source>
</evidence>
<dbReference type="EMBL" id="DS995707">
    <property type="protein sequence ID" value="EEQ34871.1"/>
    <property type="molecule type" value="Genomic_DNA"/>
</dbReference>
<keyword evidence="2" id="KW-1185">Reference proteome</keyword>
<dbReference type="Proteomes" id="UP000002035">
    <property type="component" value="Unassembled WGS sequence"/>
</dbReference>
<gene>
    <name evidence="1" type="ORF">MCYG_07690</name>
</gene>